<accession>A6TKK7</accession>
<proteinExistence type="inferred from homology"/>
<dbReference type="eggNOG" id="COG0534">
    <property type="taxonomic scope" value="Bacteria"/>
</dbReference>
<dbReference type="EMBL" id="CP000724">
    <property type="protein sequence ID" value="ABR46725.1"/>
    <property type="molecule type" value="Genomic_DNA"/>
</dbReference>
<evidence type="ECO:0000256" key="2">
    <source>
        <dbReference type="ARBA" id="ARBA00010199"/>
    </source>
</evidence>
<feature type="transmembrane region" description="Helical" evidence="6">
    <location>
        <begin position="117"/>
        <end position="143"/>
    </location>
</feature>
<dbReference type="AlphaFoldDB" id="A6TKK7"/>
<organism evidence="7 8">
    <name type="scientific">Alkaliphilus metalliredigens (strain QYMF)</name>
    <dbReference type="NCBI Taxonomy" id="293826"/>
    <lineage>
        <taxon>Bacteria</taxon>
        <taxon>Bacillati</taxon>
        <taxon>Bacillota</taxon>
        <taxon>Clostridia</taxon>
        <taxon>Peptostreptococcales</taxon>
        <taxon>Natronincolaceae</taxon>
        <taxon>Alkaliphilus</taxon>
    </lineage>
</organism>
<comment type="similarity">
    <text evidence="2">Belongs to the multi antimicrobial extrusion (MATE) (TC 2.A.66.1) family.</text>
</comment>
<dbReference type="InterPro" id="IPR050222">
    <property type="entry name" value="MATE_MdtK"/>
</dbReference>
<dbReference type="RefSeq" id="WP_011971633.1">
    <property type="nucleotide sequence ID" value="NC_009633.1"/>
</dbReference>
<dbReference type="GO" id="GO:0005886">
    <property type="term" value="C:plasma membrane"/>
    <property type="evidence" value="ECO:0007669"/>
    <property type="project" value="TreeGrafter"/>
</dbReference>
<comment type="function">
    <text evidence="1">Multidrug efflux pump.</text>
</comment>
<gene>
    <name evidence="7" type="ordered locus">Amet_0498</name>
</gene>
<dbReference type="Proteomes" id="UP000001572">
    <property type="component" value="Chromosome"/>
</dbReference>
<feature type="transmembrane region" description="Helical" evidence="6">
    <location>
        <begin position="48"/>
        <end position="66"/>
    </location>
</feature>
<keyword evidence="6" id="KW-0812">Transmembrane</keyword>
<keyword evidence="4" id="KW-0813">Transport</keyword>
<feature type="transmembrane region" description="Helical" evidence="6">
    <location>
        <begin position="155"/>
        <end position="175"/>
    </location>
</feature>
<dbReference type="STRING" id="293826.Amet_0498"/>
<dbReference type="HOGENOM" id="CLU_109689_0_0_9"/>
<keyword evidence="8" id="KW-1185">Reference proteome</keyword>
<evidence type="ECO:0000256" key="3">
    <source>
        <dbReference type="ARBA" id="ARBA00020268"/>
    </source>
</evidence>
<dbReference type="PANTHER" id="PTHR43298">
    <property type="entry name" value="MULTIDRUG RESISTANCE PROTEIN NORM-RELATED"/>
    <property type="match status" value="1"/>
</dbReference>
<feature type="transmembrane region" description="Helical" evidence="6">
    <location>
        <begin position="7"/>
        <end position="28"/>
    </location>
</feature>
<dbReference type="InterPro" id="IPR002528">
    <property type="entry name" value="MATE_fam"/>
</dbReference>
<feature type="transmembrane region" description="Helical" evidence="6">
    <location>
        <begin position="181"/>
        <end position="204"/>
    </location>
</feature>
<evidence type="ECO:0000313" key="7">
    <source>
        <dbReference type="EMBL" id="ABR46725.1"/>
    </source>
</evidence>
<dbReference type="PANTHER" id="PTHR43298:SF2">
    <property type="entry name" value="FMN_FAD EXPORTER YEEO-RELATED"/>
    <property type="match status" value="1"/>
</dbReference>
<feature type="transmembrane region" description="Helical" evidence="6">
    <location>
        <begin position="87"/>
        <end position="111"/>
    </location>
</feature>
<keyword evidence="6" id="KW-1133">Transmembrane helix</keyword>
<sequence>MKVIARLGLPAGLQSGLFTVFAMFIARIVAQWGAVPIAVQRVGSQIEALSWMTANGFSTALSAFVGQNYGAGKWERIQKGYYASLRIISVFGLGVTCLLIFAARPIFSVFLPEPEAVAYGIVYLQILGLSQVFMCIEITTAGAFNGLGRTIPPSIVGIAFNALRIPAALILSASMLGLNGVWWSISMTSVFKGIVLTTWFVALLQRQAFQVTNAGIKST</sequence>
<name>A6TKK7_ALKMQ</name>
<protein>
    <recommendedName>
        <fullName evidence="3">Probable multidrug resistance protein NorM</fullName>
    </recommendedName>
    <alternativeName>
        <fullName evidence="5">Multidrug-efflux transporter</fullName>
    </alternativeName>
</protein>
<dbReference type="KEGG" id="amt:Amet_0498"/>
<evidence type="ECO:0000313" key="8">
    <source>
        <dbReference type="Proteomes" id="UP000001572"/>
    </source>
</evidence>
<evidence type="ECO:0000256" key="1">
    <source>
        <dbReference type="ARBA" id="ARBA00003408"/>
    </source>
</evidence>
<keyword evidence="6" id="KW-0472">Membrane</keyword>
<dbReference type="GO" id="GO:0042910">
    <property type="term" value="F:xenobiotic transmembrane transporter activity"/>
    <property type="evidence" value="ECO:0007669"/>
    <property type="project" value="InterPro"/>
</dbReference>
<reference evidence="8" key="1">
    <citation type="journal article" date="2016" name="Genome Announc.">
        <title>Complete genome sequence of Alkaliphilus metalliredigens strain QYMF, an alkaliphilic and metal-reducing bacterium isolated from borax-contaminated leachate ponds.</title>
        <authorList>
            <person name="Hwang C."/>
            <person name="Copeland A."/>
            <person name="Lucas S."/>
            <person name="Lapidus A."/>
            <person name="Barry K."/>
            <person name="Detter J.C."/>
            <person name="Glavina Del Rio T."/>
            <person name="Hammon N."/>
            <person name="Israni S."/>
            <person name="Dalin E."/>
            <person name="Tice H."/>
            <person name="Pitluck S."/>
            <person name="Chertkov O."/>
            <person name="Brettin T."/>
            <person name="Bruce D."/>
            <person name="Han C."/>
            <person name="Schmutz J."/>
            <person name="Larimer F."/>
            <person name="Land M.L."/>
            <person name="Hauser L."/>
            <person name="Kyrpides N."/>
            <person name="Mikhailova N."/>
            <person name="Ye Q."/>
            <person name="Zhou J."/>
            <person name="Richardson P."/>
            <person name="Fields M.W."/>
        </authorList>
    </citation>
    <scope>NUCLEOTIDE SEQUENCE [LARGE SCALE GENOMIC DNA]</scope>
    <source>
        <strain evidence="8">QYMF</strain>
    </source>
</reference>
<evidence type="ECO:0000256" key="4">
    <source>
        <dbReference type="ARBA" id="ARBA00022448"/>
    </source>
</evidence>
<evidence type="ECO:0000256" key="6">
    <source>
        <dbReference type="SAM" id="Phobius"/>
    </source>
</evidence>
<dbReference type="OrthoDB" id="9776324at2"/>
<dbReference type="GO" id="GO:0015297">
    <property type="term" value="F:antiporter activity"/>
    <property type="evidence" value="ECO:0007669"/>
    <property type="project" value="InterPro"/>
</dbReference>
<dbReference type="Pfam" id="PF01554">
    <property type="entry name" value="MatE"/>
    <property type="match status" value="1"/>
</dbReference>
<evidence type="ECO:0000256" key="5">
    <source>
        <dbReference type="ARBA" id="ARBA00031636"/>
    </source>
</evidence>